<evidence type="ECO:0000313" key="9">
    <source>
        <dbReference type="EMBL" id="SQH73548.1"/>
    </source>
</evidence>
<keyword evidence="10" id="KW-1185">Reference proteome</keyword>
<dbReference type="GO" id="GO:0006281">
    <property type="term" value="P:DNA repair"/>
    <property type="evidence" value="ECO:0007669"/>
    <property type="project" value="InterPro"/>
</dbReference>
<dbReference type="PROSITE" id="PS50005">
    <property type="entry name" value="TPR"/>
    <property type="match status" value="1"/>
</dbReference>
<evidence type="ECO:0000259" key="8">
    <source>
        <dbReference type="Pfam" id="PF05970"/>
    </source>
</evidence>
<dbReference type="Gene3D" id="1.25.40.10">
    <property type="entry name" value="Tetratricopeptide repeat domain"/>
    <property type="match status" value="1"/>
</dbReference>
<evidence type="ECO:0000313" key="10">
    <source>
        <dbReference type="Proteomes" id="UP000249300"/>
    </source>
</evidence>
<evidence type="ECO:0000256" key="6">
    <source>
        <dbReference type="SAM" id="Coils"/>
    </source>
</evidence>
<feature type="domain" description="DNA replication helicase" evidence="7">
    <location>
        <begin position="367"/>
        <end position="474"/>
    </location>
</feature>
<dbReference type="Gene3D" id="3.40.50.300">
    <property type="entry name" value="P-loop containing nucleotide triphosphate hydrolases"/>
    <property type="match status" value="2"/>
</dbReference>
<reference evidence="9 10" key="1">
    <citation type="submission" date="2018-06" db="EMBL/GenBank/DDBJ databases">
        <authorList>
            <consortium name="Pathogen Informatics"/>
            <person name="Doyle S."/>
        </authorList>
    </citation>
    <scope>NUCLEOTIDE SEQUENCE [LARGE SCALE GENOMIC DNA]</scope>
    <source>
        <strain evidence="9 10">NCTC12858</strain>
    </source>
</reference>
<dbReference type="PROSITE" id="PS50293">
    <property type="entry name" value="TPR_REGION"/>
    <property type="match status" value="1"/>
</dbReference>
<feature type="repeat" description="TPR" evidence="5">
    <location>
        <begin position="578"/>
        <end position="611"/>
    </location>
</feature>
<dbReference type="GO" id="GO:0005524">
    <property type="term" value="F:ATP binding"/>
    <property type="evidence" value="ECO:0007669"/>
    <property type="project" value="UniProtKB-KW"/>
</dbReference>
<dbReference type="InterPro" id="IPR011990">
    <property type="entry name" value="TPR-like_helical_dom_sf"/>
</dbReference>
<dbReference type="SUPFAM" id="SSF48452">
    <property type="entry name" value="TPR-like"/>
    <property type="match status" value="1"/>
</dbReference>
<dbReference type="CDD" id="cd18809">
    <property type="entry name" value="SF1_C_RecD"/>
    <property type="match status" value="1"/>
</dbReference>
<dbReference type="Proteomes" id="UP000249300">
    <property type="component" value="Chromosome 1"/>
</dbReference>
<keyword evidence="6" id="KW-0175">Coiled coil</keyword>
<dbReference type="EMBL" id="LS483447">
    <property type="protein sequence ID" value="SQH73548.1"/>
    <property type="molecule type" value="Genomic_DNA"/>
</dbReference>
<dbReference type="InterPro" id="IPR027417">
    <property type="entry name" value="P-loop_NTPase"/>
</dbReference>
<dbReference type="GO" id="GO:0000723">
    <property type="term" value="P:telomere maintenance"/>
    <property type="evidence" value="ECO:0007669"/>
    <property type="project" value="InterPro"/>
</dbReference>
<dbReference type="Pfam" id="PF05970">
    <property type="entry name" value="PIF1"/>
    <property type="match status" value="1"/>
</dbReference>
<dbReference type="Pfam" id="PF02689">
    <property type="entry name" value="Herpes_Helicase"/>
    <property type="match status" value="1"/>
</dbReference>
<keyword evidence="2" id="KW-0378">Hydrolase</keyword>
<protein>
    <submittedName>
        <fullName evidence="9">Conjugal transfer relaxase TraA</fullName>
    </submittedName>
</protein>
<dbReference type="SUPFAM" id="SSF52540">
    <property type="entry name" value="P-loop containing nucleoside triphosphate hydrolases"/>
    <property type="match status" value="2"/>
</dbReference>
<keyword evidence="3" id="KW-0347">Helicase</keyword>
<feature type="domain" description="DNA helicase Pif1-like DEAD-box helicase" evidence="8">
    <location>
        <begin position="72"/>
        <end position="221"/>
    </location>
</feature>
<dbReference type="InterPro" id="IPR003840">
    <property type="entry name" value="DNA_helicase_dom"/>
</dbReference>
<feature type="coiled-coil region" evidence="6">
    <location>
        <begin position="550"/>
        <end position="580"/>
    </location>
</feature>
<dbReference type="Pfam" id="PF13414">
    <property type="entry name" value="TPR_11"/>
    <property type="match status" value="1"/>
</dbReference>
<name>A0A2X4PPU5_9PORP</name>
<dbReference type="SMART" id="SM00028">
    <property type="entry name" value="TPR"/>
    <property type="match status" value="1"/>
</dbReference>
<dbReference type="GO" id="GO:0003678">
    <property type="term" value="F:DNA helicase activity"/>
    <property type="evidence" value="ECO:0007669"/>
    <property type="project" value="InterPro"/>
</dbReference>
<keyword evidence="4" id="KW-0067">ATP-binding</keyword>
<keyword evidence="1" id="KW-0547">Nucleotide-binding</keyword>
<sequence length="632" mass="72031">MAKDYAIRLKIFVLIPLFISLFRVHSYLRGNIRKPLFVPLCQMPAKEKKNTVPGLLSPDPENAEMSYALQLVNSTNCNVFLTGKAGTGKSTLLRYICANTKKQHIVLAPTGLAALNVGGQTIHSFFHLPLEPFLPDDFKIIKTMTKRLKADEKKILRKVELIVIDEVSMVRADLVDAMDKVLRKVRGKPLLPFGGVQLLFVGDLYQLEPVISPDEKEILDRFYPNQYFFSAKVFSDAAIVPIELKTVYRQEDSGFVQLLDRIRIGMPTQSDVDMLNGRFIRDYRINEGEMIITLCNTRKRVNEINEYHLSRREGKEVICLGIINGEMPERTLPTDLELRLKLGAQVIFVQNDPNHQWVNGSVGVIEEIDDDVSSIIVKKEDGHTVRVSMSVWNNVKYRYDEETQSIESEVIGSFQQFPLKLAWAITIHKSQGLTFDRVVIDFSGGSFAAGQAYVALSRCRSLEGIVLRLAFNPFGIIVRKEVIDFYRTANNQEQISLALIQAEAERKFVHVARLCNAGKLESASLLFAEALGEANIFTDRLPNRLLRYKLGKLTTMQQELQQLREQLREQELLLRSFADEFTDMGQMCMEVGEYEAALRNYKKALKLKPKSRRIKHSLAKALEQIKRDNQQE</sequence>
<evidence type="ECO:0000256" key="3">
    <source>
        <dbReference type="ARBA" id="ARBA00022806"/>
    </source>
</evidence>
<dbReference type="KEGG" id="pcre:NCTC12858_01409"/>
<dbReference type="PANTHER" id="PTHR47642">
    <property type="entry name" value="ATP-DEPENDENT DNA HELICASE"/>
    <property type="match status" value="1"/>
</dbReference>
<evidence type="ECO:0000256" key="2">
    <source>
        <dbReference type="ARBA" id="ARBA00022801"/>
    </source>
</evidence>
<evidence type="ECO:0000256" key="5">
    <source>
        <dbReference type="PROSITE-ProRule" id="PRU00339"/>
    </source>
</evidence>
<dbReference type="FunFam" id="3.40.50.300:FF:001498">
    <property type="entry name" value="ATP-dependent DNA helicase"/>
    <property type="match status" value="1"/>
</dbReference>
<dbReference type="InterPro" id="IPR010285">
    <property type="entry name" value="DNA_helicase_pif1-like_DEAD"/>
</dbReference>
<organism evidence="9 10">
    <name type="scientific">Porphyromonas crevioricanis</name>
    <dbReference type="NCBI Taxonomy" id="393921"/>
    <lineage>
        <taxon>Bacteria</taxon>
        <taxon>Pseudomonadati</taxon>
        <taxon>Bacteroidota</taxon>
        <taxon>Bacteroidia</taxon>
        <taxon>Bacteroidales</taxon>
        <taxon>Porphyromonadaceae</taxon>
        <taxon>Porphyromonas</taxon>
    </lineage>
</organism>
<dbReference type="InterPro" id="IPR051055">
    <property type="entry name" value="PIF1_helicase"/>
</dbReference>
<dbReference type="PANTHER" id="PTHR47642:SF6">
    <property type="entry name" value="ATP-DEPENDENT DNA HELICASE"/>
    <property type="match status" value="1"/>
</dbReference>
<dbReference type="AlphaFoldDB" id="A0A2X4PPU5"/>
<evidence type="ECO:0000256" key="4">
    <source>
        <dbReference type="ARBA" id="ARBA00022840"/>
    </source>
</evidence>
<dbReference type="InterPro" id="IPR019734">
    <property type="entry name" value="TPR_rpt"/>
</dbReference>
<accession>A0A2X4PPU5</accession>
<dbReference type="GO" id="GO:0016787">
    <property type="term" value="F:hydrolase activity"/>
    <property type="evidence" value="ECO:0007669"/>
    <property type="project" value="UniProtKB-KW"/>
</dbReference>
<evidence type="ECO:0000259" key="7">
    <source>
        <dbReference type="Pfam" id="PF02689"/>
    </source>
</evidence>
<proteinExistence type="predicted"/>
<gene>
    <name evidence="9" type="ORF">NCTC12858_01409</name>
</gene>
<evidence type="ECO:0000256" key="1">
    <source>
        <dbReference type="ARBA" id="ARBA00022741"/>
    </source>
</evidence>
<keyword evidence="5" id="KW-0802">TPR repeat</keyword>